<dbReference type="Pfam" id="PF00364">
    <property type="entry name" value="Biotin_lipoyl"/>
    <property type="match status" value="1"/>
</dbReference>
<dbReference type="GO" id="GO:0006094">
    <property type="term" value="P:gluconeogenesis"/>
    <property type="evidence" value="ECO:0007669"/>
    <property type="project" value="TreeGrafter"/>
</dbReference>
<dbReference type="Proteomes" id="UP000280881">
    <property type="component" value="Unassembled WGS sequence"/>
</dbReference>
<dbReference type="GO" id="GO:0008948">
    <property type="term" value="F:oxaloacetate decarboxylase activity"/>
    <property type="evidence" value="ECO:0007669"/>
    <property type="project" value="InterPro"/>
</dbReference>
<dbReference type="InterPro" id="IPR000089">
    <property type="entry name" value="Biotin_lipoyl"/>
</dbReference>
<dbReference type="EMBL" id="RBIE01000005">
    <property type="protein sequence ID" value="RKQ60345.1"/>
    <property type="molecule type" value="Genomic_DNA"/>
</dbReference>
<dbReference type="Pfam" id="PF00682">
    <property type="entry name" value="HMGL-like"/>
    <property type="match status" value="1"/>
</dbReference>
<dbReference type="NCBIfam" id="NF006761">
    <property type="entry name" value="PRK09282.1"/>
    <property type="match status" value="1"/>
</dbReference>
<evidence type="ECO:0000313" key="4">
    <source>
        <dbReference type="EMBL" id="RKQ60345.1"/>
    </source>
</evidence>
<dbReference type="GO" id="GO:0004736">
    <property type="term" value="F:pyruvate carboxylase activity"/>
    <property type="evidence" value="ECO:0007669"/>
    <property type="project" value="TreeGrafter"/>
</dbReference>
<dbReference type="RefSeq" id="WP_121171819.1">
    <property type="nucleotide sequence ID" value="NZ_RBIE01000005.1"/>
</dbReference>
<organism evidence="4 5">
    <name type="scientific">Thermovibrio guaymasensis</name>
    <dbReference type="NCBI Taxonomy" id="240167"/>
    <lineage>
        <taxon>Bacteria</taxon>
        <taxon>Pseudomonadati</taxon>
        <taxon>Aquificota</taxon>
        <taxon>Aquificia</taxon>
        <taxon>Desulfurobacteriales</taxon>
        <taxon>Desulfurobacteriaceae</taxon>
        <taxon>Thermovibrio</taxon>
    </lineage>
</organism>
<feature type="domain" description="Pyruvate carboxyltransferase" evidence="3">
    <location>
        <begin position="5"/>
        <end position="265"/>
    </location>
</feature>
<dbReference type="AlphaFoldDB" id="A0A420W5K7"/>
<dbReference type="OrthoDB" id="9807469at2"/>
<dbReference type="SUPFAM" id="SSF51230">
    <property type="entry name" value="Single hybrid motif"/>
    <property type="match status" value="1"/>
</dbReference>
<dbReference type="Gene3D" id="3.20.20.70">
    <property type="entry name" value="Aldolase class I"/>
    <property type="match status" value="1"/>
</dbReference>
<sequence>MGRKIQFTDVTLRDAHQSLFATRMKTRDMVDIAPVIDKAGFWSVEMWGGATFDVCLRFLREDPWERLRVLRKLMPNSRLQMLLRGQNLVGYRHYPDDVVRAFVRKAAENGIDVFRIFDALNDLRNVEVAVETAKEMGKVVEGALSYTISPVHTEDLYIELALQFKEMGADIIAIKDMAGLLSPEKAYSLVKALKEEVGLPVHVHTHCTSGLAEMAQLKAAEAGADIFDVAISPMASDTSHPAVETMAYAFGEFGFEIGLDKKALKRMAQHFKEVRKKYKKYDIDFKGIDAAVLEHQIPGGMISNLINQLKEQGALDKLEEVLEEVPRVREDFGYPPLVTPTSQIVGTQAVLNVLAGERYKMITQETKNYVKGLYGRPPAPIKEEIIKKVLGDEEPITCRPADLLQPELDKCREEIKDLARSEEDVLSYCLFPKVAKEFFEWREKVERGEIPAISEEDLHDMEEEERKCPQPLAPTEFIVNVHGESYHVKIAGVGHKKEGKKPYFIKIDGRLEEVVVEPLVEVVPTGEEVEIAGELTAASKRPRASKEGDVTSPMPAKVVEIKVKEGDRVNEGDVVAVVEAMKMQNEVHAPIAGVVKAIYVKPGDNVNPDEAIMTIEPE</sequence>
<dbReference type="FunFam" id="2.40.50.100:FF:000003">
    <property type="entry name" value="Acetyl-CoA carboxylase biotin carboxyl carrier protein"/>
    <property type="match status" value="1"/>
</dbReference>
<dbReference type="InterPro" id="IPR003379">
    <property type="entry name" value="Carboxylase_cons_dom"/>
</dbReference>
<dbReference type="SUPFAM" id="SSF89000">
    <property type="entry name" value="post-HMGL domain-like"/>
    <property type="match status" value="1"/>
</dbReference>
<dbReference type="PROSITE" id="PS00188">
    <property type="entry name" value="BIOTIN"/>
    <property type="match status" value="1"/>
</dbReference>
<keyword evidence="5" id="KW-1185">Reference proteome</keyword>
<gene>
    <name evidence="4" type="ORF">C7457_1602</name>
</gene>
<dbReference type="InterPro" id="IPR001882">
    <property type="entry name" value="Biotin_BS"/>
</dbReference>
<dbReference type="InterPro" id="IPR013785">
    <property type="entry name" value="Aldolase_TIM"/>
</dbReference>
<feature type="domain" description="Lipoyl-binding" evidence="2">
    <location>
        <begin position="536"/>
        <end position="616"/>
    </location>
</feature>
<dbReference type="CDD" id="cd06850">
    <property type="entry name" value="biotinyl_domain"/>
    <property type="match status" value="1"/>
</dbReference>
<dbReference type="GO" id="GO:0006814">
    <property type="term" value="P:sodium ion transport"/>
    <property type="evidence" value="ECO:0007669"/>
    <property type="project" value="InterPro"/>
</dbReference>
<reference evidence="4 5" key="1">
    <citation type="submission" date="2018-10" db="EMBL/GenBank/DDBJ databases">
        <title>Genomic Encyclopedia of Type Strains, Phase IV (KMG-IV): sequencing the most valuable type-strain genomes for metagenomic binning, comparative biology and taxonomic classification.</title>
        <authorList>
            <person name="Goeker M."/>
        </authorList>
    </citation>
    <scope>NUCLEOTIDE SEQUENCE [LARGE SCALE GENOMIC DNA]</scope>
    <source>
        <strain evidence="4 5">DSM 15521</strain>
    </source>
</reference>
<dbReference type="PANTHER" id="PTHR43778:SF2">
    <property type="entry name" value="PYRUVATE CARBOXYLASE, MITOCHONDRIAL"/>
    <property type="match status" value="1"/>
</dbReference>
<dbReference type="GO" id="GO:0005737">
    <property type="term" value="C:cytoplasm"/>
    <property type="evidence" value="ECO:0007669"/>
    <property type="project" value="TreeGrafter"/>
</dbReference>
<dbReference type="PANTHER" id="PTHR43778">
    <property type="entry name" value="PYRUVATE CARBOXYLASE"/>
    <property type="match status" value="1"/>
</dbReference>
<dbReference type="PROSITE" id="PS50991">
    <property type="entry name" value="PYR_CT"/>
    <property type="match status" value="1"/>
</dbReference>
<dbReference type="SUPFAM" id="SSF51569">
    <property type="entry name" value="Aldolase"/>
    <property type="match status" value="1"/>
</dbReference>
<dbReference type="InterPro" id="IPR055268">
    <property type="entry name" value="PCB-like"/>
</dbReference>
<evidence type="ECO:0000259" key="2">
    <source>
        <dbReference type="PROSITE" id="PS50968"/>
    </source>
</evidence>
<protein>
    <submittedName>
        <fullName evidence="4">Pyruvate carboxylase subunit B</fullName>
    </submittedName>
</protein>
<keyword evidence="1" id="KW-0092">Biotin</keyword>
<dbReference type="NCBIfam" id="TIGR01108">
    <property type="entry name" value="oadA"/>
    <property type="match status" value="1"/>
</dbReference>
<name>A0A420W5K7_9BACT</name>
<dbReference type="InterPro" id="IPR005776">
    <property type="entry name" value="OadA"/>
</dbReference>
<evidence type="ECO:0000256" key="1">
    <source>
        <dbReference type="ARBA" id="ARBA00023267"/>
    </source>
</evidence>
<dbReference type="PROSITE" id="PS50968">
    <property type="entry name" value="BIOTINYL_LIPOYL"/>
    <property type="match status" value="1"/>
</dbReference>
<dbReference type="Pfam" id="PF02436">
    <property type="entry name" value="PYC_OADA"/>
    <property type="match status" value="1"/>
</dbReference>
<evidence type="ECO:0000313" key="5">
    <source>
        <dbReference type="Proteomes" id="UP000280881"/>
    </source>
</evidence>
<dbReference type="InterPro" id="IPR011053">
    <property type="entry name" value="Single_hybrid_motif"/>
</dbReference>
<dbReference type="Gene3D" id="2.40.50.100">
    <property type="match status" value="1"/>
</dbReference>
<keyword evidence="4" id="KW-0670">Pyruvate</keyword>
<dbReference type="CDD" id="cd07937">
    <property type="entry name" value="DRE_TIM_PC_TC_5S"/>
    <property type="match status" value="1"/>
</dbReference>
<dbReference type="InterPro" id="IPR000891">
    <property type="entry name" value="PYR_CT"/>
</dbReference>
<accession>A0A420W5K7</accession>
<proteinExistence type="predicted"/>
<comment type="caution">
    <text evidence="4">The sequence shown here is derived from an EMBL/GenBank/DDBJ whole genome shotgun (WGS) entry which is preliminary data.</text>
</comment>
<evidence type="ECO:0000259" key="3">
    <source>
        <dbReference type="PROSITE" id="PS50991"/>
    </source>
</evidence>